<dbReference type="AlphaFoldDB" id="A0AAW9R9L0"/>
<dbReference type="RefSeq" id="WP_354693683.1">
    <property type="nucleotide sequence ID" value="NZ_JAZHOG010000001.1"/>
</dbReference>
<dbReference type="Proteomes" id="UP001359886">
    <property type="component" value="Unassembled WGS sequence"/>
</dbReference>
<comment type="caution">
    <text evidence="1">The sequence shown here is derived from an EMBL/GenBank/DDBJ whole genome shotgun (WGS) entry which is preliminary data.</text>
</comment>
<sequence>MKARHPVFRITGPALRLMVVSVVAVAVTACSQSMVLKPEAEVPPPLASQLPLHIAVHYPEEFRTYVYEENSDDRQNWSIDCGPSQVVLFDQVLPALFAEVSHVNEIHAAAGSGLDAILVPRVEDMQFALPHETRTELYEAWLRYSITLYEPDGRKITEFPLTGYGKSTTSLFSGREDGLNSAINEAFRDVGARLTLGFRNNQAVRPWLLAKQAEAGAGAGP</sequence>
<accession>A0AAW9R9L0</accession>
<keyword evidence="2" id="KW-1185">Reference proteome</keyword>
<protein>
    <recommendedName>
        <fullName evidence="3">ABC-type transport auxiliary lipoprotein component domain-containing protein</fullName>
    </recommendedName>
</protein>
<gene>
    <name evidence="1" type="ORF">V3330_01890</name>
</gene>
<evidence type="ECO:0000313" key="2">
    <source>
        <dbReference type="Proteomes" id="UP001359886"/>
    </source>
</evidence>
<evidence type="ECO:0008006" key="3">
    <source>
        <dbReference type="Google" id="ProtNLM"/>
    </source>
</evidence>
<reference evidence="1 2" key="1">
    <citation type="submission" date="2024-02" db="EMBL/GenBank/DDBJ databases">
        <title>A novel Wenzhouxiangellaceae bacterium, isolated from coastal sediments.</title>
        <authorList>
            <person name="Du Z.-J."/>
            <person name="Ye Y.-Q."/>
            <person name="Zhang X.-Y."/>
        </authorList>
    </citation>
    <scope>NUCLEOTIDE SEQUENCE [LARGE SCALE GENOMIC DNA]</scope>
    <source>
        <strain evidence="1 2">CH-27</strain>
    </source>
</reference>
<organism evidence="1 2">
    <name type="scientific">Elongatibacter sediminis</name>
    <dbReference type="NCBI Taxonomy" id="3119006"/>
    <lineage>
        <taxon>Bacteria</taxon>
        <taxon>Pseudomonadati</taxon>
        <taxon>Pseudomonadota</taxon>
        <taxon>Gammaproteobacteria</taxon>
        <taxon>Chromatiales</taxon>
        <taxon>Wenzhouxiangellaceae</taxon>
        <taxon>Elongatibacter</taxon>
    </lineage>
</organism>
<dbReference type="PROSITE" id="PS51257">
    <property type="entry name" value="PROKAR_LIPOPROTEIN"/>
    <property type="match status" value="1"/>
</dbReference>
<name>A0AAW9R9L0_9GAMM</name>
<evidence type="ECO:0000313" key="1">
    <source>
        <dbReference type="EMBL" id="MEJ8566363.1"/>
    </source>
</evidence>
<proteinExistence type="predicted"/>
<dbReference type="EMBL" id="JAZHOG010000001">
    <property type="protein sequence ID" value="MEJ8566363.1"/>
    <property type="molecule type" value="Genomic_DNA"/>
</dbReference>